<sequence length="34" mass="3922">MKPKKTSIFFRGIFATLLRASHGNTSLFIWQVKP</sequence>
<accession>A0A0E9S1N4</accession>
<reference evidence="1" key="2">
    <citation type="journal article" date="2015" name="Fish Shellfish Immunol.">
        <title>Early steps in the European eel (Anguilla anguilla)-Vibrio vulnificus interaction in the gills: Role of the RtxA13 toxin.</title>
        <authorList>
            <person name="Callol A."/>
            <person name="Pajuelo D."/>
            <person name="Ebbesson L."/>
            <person name="Teles M."/>
            <person name="MacKenzie S."/>
            <person name="Amaro C."/>
        </authorList>
    </citation>
    <scope>NUCLEOTIDE SEQUENCE</scope>
</reference>
<dbReference type="EMBL" id="GBXM01073460">
    <property type="protein sequence ID" value="JAH35117.1"/>
    <property type="molecule type" value="Transcribed_RNA"/>
</dbReference>
<evidence type="ECO:0000313" key="1">
    <source>
        <dbReference type="EMBL" id="JAH35117.1"/>
    </source>
</evidence>
<reference evidence="1" key="1">
    <citation type="submission" date="2014-11" db="EMBL/GenBank/DDBJ databases">
        <authorList>
            <person name="Amaro Gonzalez C."/>
        </authorList>
    </citation>
    <scope>NUCLEOTIDE SEQUENCE</scope>
</reference>
<protein>
    <submittedName>
        <fullName evidence="1">Uncharacterized protein</fullName>
    </submittedName>
</protein>
<name>A0A0E9S1N4_ANGAN</name>
<proteinExistence type="predicted"/>
<organism evidence="1">
    <name type="scientific">Anguilla anguilla</name>
    <name type="common">European freshwater eel</name>
    <name type="synonym">Muraena anguilla</name>
    <dbReference type="NCBI Taxonomy" id="7936"/>
    <lineage>
        <taxon>Eukaryota</taxon>
        <taxon>Metazoa</taxon>
        <taxon>Chordata</taxon>
        <taxon>Craniata</taxon>
        <taxon>Vertebrata</taxon>
        <taxon>Euteleostomi</taxon>
        <taxon>Actinopterygii</taxon>
        <taxon>Neopterygii</taxon>
        <taxon>Teleostei</taxon>
        <taxon>Anguilliformes</taxon>
        <taxon>Anguillidae</taxon>
        <taxon>Anguilla</taxon>
    </lineage>
</organism>
<dbReference type="AlphaFoldDB" id="A0A0E9S1N4"/>